<keyword evidence="2" id="KW-1185">Reference proteome</keyword>
<dbReference type="AlphaFoldDB" id="A0A7J7KPK2"/>
<dbReference type="GO" id="GO:0044545">
    <property type="term" value="C:NSL complex"/>
    <property type="evidence" value="ECO:0007669"/>
    <property type="project" value="TreeGrafter"/>
</dbReference>
<dbReference type="InterPro" id="IPR037912">
    <property type="entry name" value="MCRS1"/>
</dbReference>
<evidence type="ECO:0000313" key="2">
    <source>
        <dbReference type="Proteomes" id="UP000593567"/>
    </source>
</evidence>
<evidence type="ECO:0000313" key="1">
    <source>
        <dbReference type="EMBL" id="KAF6040111.1"/>
    </source>
</evidence>
<sequence length="121" mass="13792">MYNINNNMYTHVMYKVLITYSRTGMHVSWCGRGSGAGRSSIQDLEASGVYKASKQRRVSSDQQWQTPIYVDSRPVLQNGKHKLHNNSVIEITCLRFIFLINQDLIRSIKSEVQKSSSTVPP</sequence>
<gene>
    <name evidence="1" type="ORF">EB796_001584</name>
</gene>
<name>A0A7J7KPK2_BUGNE</name>
<dbReference type="GO" id="GO:0031011">
    <property type="term" value="C:Ino80 complex"/>
    <property type="evidence" value="ECO:0007669"/>
    <property type="project" value="InterPro"/>
</dbReference>
<accession>A0A7J7KPK2</accession>
<dbReference type="GO" id="GO:0045944">
    <property type="term" value="P:positive regulation of transcription by RNA polymerase II"/>
    <property type="evidence" value="ECO:0007669"/>
    <property type="project" value="TreeGrafter"/>
</dbReference>
<dbReference type="GO" id="GO:0071339">
    <property type="term" value="C:MLL1 complex"/>
    <property type="evidence" value="ECO:0007669"/>
    <property type="project" value="InterPro"/>
</dbReference>
<dbReference type="PANTHER" id="PTHR13233:SF0">
    <property type="entry name" value="MICROSPHERULE PROTEIN 1"/>
    <property type="match status" value="1"/>
</dbReference>
<comment type="caution">
    <text evidence="1">The sequence shown here is derived from an EMBL/GenBank/DDBJ whole genome shotgun (WGS) entry which is preliminary data.</text>
</comment>
<organism evidence="1 2">
    <name type="scientific">Bugula neritina</name>
    <name type="common">Brown bryozoan</name>
    <name type="synonym">Sertularia neritina</name>
    <dbReference type="NCBI Taxonomy" id="10212"/>
    <lineage>
        <taxon>Eukaryota</taxon>
        <taxon>Metazoa</taxon>
        <taxon>Spiralia</taxon>
        <taxon>Lophotrochozoa</taxon>
        <taxon>Bryozoa</taxon>
        <taxon>Gymnolaemata</taxon>
        <taxon>Cheilostomatida</taxon>
        <taxon>Flustrina</taxon>
        <taxon>Buguloidea</taxon>
        <taxon>Bugulidae</taxon>
        <taxon>Bugula</taxon>
    </lineage>
</organism>
<dbReference type="PANTHER" id="PTHR13233">
    <property type="entry name" value="MICROSPHERULE PROTEIN 1"/>
    <property type="match status" value="1"/>
</dbReference>
<dbReference type="EMBL" id="VXIV02000181">
    <property type="protein sequence ID" value="KAF6040111.1"/>
    <property type="molecule type" value="Genomic_DNA"/>
</dbReference>
<proteinExistence type="predicted"/>
<protein>
    <submittedName>
        <fullName evidence="1">Uncharacterized protein</fullName>
    </submittedName>
</protein>
<dbReference type="GO" id="GO:0002151">
    <property type="term" value="F:G-quadruplex RNA binding"/>
    <property type="evidence" value="ECO:0007669"/>
    <property type="project" value="InterPro"/>
</dbReference>
<reference evidence="1" key="1">
    <citation type="submission" date="2020-06" db="EMBL/GenBank/DDBJ databases">
        <title>Draft genome of Bugula neritina, a colonial animal packing powerful symbionts and potential medicines.</title>
        <authorList>
            <person name="Rayko M."/>
        </authorList>
    </citation>
    <scope>NUCLEOTIDE SEQUENCE [LARGE SCALE GENOMIC DNA]</scope>
    <source>
        <strain evidence="1">Kwan_BN1</strain>
    </source>
</reference>
<dbReference type="OrthoDB" id="10262769at2759"/>
<dbReference type="Proteomes" id="UP000593567">
    <property type="component" value="Unassembled WGS sequence"/>
</dbReference>